<protein>
    <submittedName>
        <fullName evidence="1">Uncharacterized protein</fullName>
    </submittedName>
</protein>
<keyword evidence="2" id="KW-1185">Reference proteome</keyword>
<sequence>MSISGLFCLDAVLKLKIMLEINGMMQDLFLQPFSEKGR</sequence>
<organism evidence="1 2">
    <name type="scientific">Bacillus infantis NRRL B-14911</name>
    <dbReference type="NCBI Taxonomy" id="1367477"/>
    <lineage>
        <taxon>Bacteria</taxon>
        <taxon>Bacillati</taxon>
        <taxon>Bacillota</taxon>
        <taxon>Bacilli</taxon>
        <taxon>Bacillales</taxon>
        <taxon>Bacillaceae</taxon>
        <taxon>Bacillus</taxon>
    </lineage>
</organism>
<accession>U5LCU0</accession>
<reference evidence="1 2" key="1">
    <citation type="submission" date="2013-07" db="EMBL/GenBank/DDBJ databases">
        <title>Complete genome sequence of Bacillus infantis NRRL B-14911 that has potential to induce cardiac disease by antigenic mimicry.</title>
        <authorList>
            <person name="Massilamany C."/>
            <person name="Smith T.P.L."/>
            <person name="Loy J.D."/>
            <person name="Barletta R."/>
            <person name="Reddy J."/>
        </authorList>
    </citation>
    <scope>NUCLEOTIDE SEQUENCE [LARGE SCALE GENOMIC DNA]</scope>
    <source>
        <strain evidence="1 2">NRRL B-14911</strain>
    </source>
</reference>
<dbReference type="KEGG" id="bif:N288_12610"/>
<proteinExistence type="predicted"/>
<gene>
    <name evidence="1" type="ORF">N288_12610</name>
</gene>
<dbReference type="AlphaFoldDB" id="U5LCU0"/>
<dbReference type="Proteomes" id="UP000017805">
    <property type="component" value="Chromosome"/>
</dbReference>
<dbReference type="EMBL" id="CP006643">
    <property type="protein sequence ID" value="AGX04427.1"/>
    <property type="molecule type" value="Genomic_DNA"/>
</dbReference>
<dbReference type="HOGENOM" id="CLU_3324468_0_0_9"/>
<evidence type="ECO:0000313" key="2">
    <source>
        <dbReference type="Proteomes" id="UP000017805"/>
    </source>
</evidence>
<name>U5LCU0_9BACI</name>
<evidence type="ECO:0000313" key="1">
    <source>
        <dbReference type="EMBL" id="AGX04427.1"/>
    </source>
</evidence>